<dbReference type="PANTHER" id="PTHR33977">
    <property type="entry name" value="ZINC ION BINDING PROTEIN"/>
    <property type="match status" value="1"/>
</dbReference>
<protein>
    <recommendedName>
        <fullName evidence="3">MULE transposase domain-containing protein</fullName>
    </recommendedName>
</protein>
<dbReference type="AlphaFoldDB" id="A0ABD3GH44"/>
<dbReference type="EMBL" id="JBJQOH010000007">
    <property type="protein sequence ID" value="KAL3678483.1"/>
    <property type="molecule type" value="Genomic_DNA"/>
</dbReference>
<sequence length="165" mass="19345">MWNYMLNLFYARREKVRISSDELTKLAINRMAEIVKKLNSEKVVLYQERSQNESRPFLLAWQTEWMVGKLATLGHESTVSIDATFGTNKYEFQLVTMVCFDAFQNDIPCLWAIMERHEAVDLVTILTEVKKKVNAYRVDTLKSPDSWRPNCFLVDDAKEENITLR</sequence>
<dbReference type="Proteomes" id="UP001633002">
    <property type="component" value="Unassembled WGS sequence"/>
</dbReference>
<evidence type="ECO:0008006" key="3">
    <source>
        <dbReference type="Google" id="ProtNLM"/>
    </source>
</evidence>
<name>A0ABD3GH44_9MARC</name>
<dbReference type="PANTHER" id="PTHR33977:SF1">
    <property type="entry name" value="ZINC ION BINDING PROTEIN"/>
    <property type="match status" value="1"/>
</dbReference>
<evidence type="ECO:0000313" key="2">
    <source>
        <dbReference type="Proteomes" id="UP001633002"/>
    </source>
</evidence>
<reference evidence="1 2" key="1">
    <citation type="submission" date="2024-09" db="EMBL/GenBank/DDBJ databases">
        <title>Chromosome-scale assembly of Riccia sorocarpa.</title>
        <authorList>
            <person name="Paukszto L."/>
        </authorList>
    </citation>
    <scope>NUCLEOTIDE SEQUENCE [LARGE SCALE GENOMIC DNA]</scope>
    <source>
        <strain evidence="1">LP-2024</strain>
        <tissue evidence="1">Aerial parts of the thallus</tissue>
    </source>
</reference>
<proteinExistence type="predicted"/>
<comment type="caution">
    <text evidence="1">The sequence shown here is derived from an EMBL/GenBank/DDBJ whole genome shotgun (WGS) entry which is preliminary data.</text>
</comment>
<accession>A0ABD3GH44</accession>
<gene>
    <name evidence="1" type="ORF">R1sor_021439</name>
</gene>
<keyword evidence="2" id="KW-1185">Reference proteome</keyword>
<evidence type="ECO:0000313" key="1">
    <source>
        <dbReference type="EMBL" id="KAL3678483.1"/>
    </source>
</evidence>
<organism evidence="1 2">
    <name type="scientific">Riccia sorocarpa</name>
    <dbReference type="NCBI Taxonomy" id="122646"/>
    <lineage>
        <taxon>Eukaryota</taxon>
        <taxon>Viridiplantae</taxon>
        <taxon>Streptophyta</taxon>
        <taxon>Embryophyta</taxon>
        <taxon>Marchantiophyta</taxon>
        <taxon>Marchantiopsida</taxon>
        <taxon>Marchantiidae</taxon>
        <taxon>Marchantiales</taxon>
        <taxon>Ricciaceae</taxon>
        <taxon>Riccia</taxon>
    </lineage>
</organism>